<reference evidence="3" key="1">
    <citation type="journal article" date="2014" name="Nucleic Acids Res.">
        <title>The evolutionary dynamics of variant antigen genes in Babesia reveal a history of genomic innovation underlying host-parasite interaction.</title>
        <authorList>
            <person name="Jackson A.P."/>
            <person name="Otto T.D."/>
            <person name="Darby A."/>
            <person name="Ramaprasad A."/>
            <person name="Xia D."/>
            <person name="Echaide I.E."/>
            <person name="Farber M."/>
            <person name="Gahlot S."/>
            <person name="Gamble J."/>
            <person name="Gupta D."/>
            <person name="Gupta Y."/>
            <person name="Jackson L."/>
            <person name="Malandrin L."/>
            <person name="Malas T.B."/>
            <person name="Moussa E."/>
            <person name="Nair M."/>
            <person name="Reid A.J."/>
            <person name="Sanders M."/>
            <person name="Sharma J."/>
            <person name="Tracey A."/>
            <person name="Quail M.A."/>
            <person name="Weir W."/>
            <person name="Wastling J.M."/>
            <person name="Hall N."/>
            <person name="Willadsen P."/>
            <person name="Lingelbach K."/>
            <person name="Shiels B."/>
            <person name="Tait A."/>
            <person name="Berriman M."/>
            <person name="Allred D.R."/>
            <person name="Pain A."/>
        </authorList>
    </citation>
    <scope>NUCLEOTIDE SEQUENCE [LARGE SCALE GENOMIC DNA]</scope>
    <source>
        <strain evidence="3">Bond</strain>
    </source>
</reference>
<dbReference type="KEGG" id="bbig:BBBOND_0304900"/>
<dbReference type="AlphaFoldDB" id="A0A061D9C0"/>
<dbReference type="VEuPathDB" id="PiroplasmaDB:BBBOND_0304900"/>
<sequence length="80" mass="9482">MVVPAHWFFKLSIAKDRVRFLRLYATFGLGVGLLIGLSAHHPKYTSEPFKPSMLYRLHLKRLLWSGKITQEQHDKYLHYQ</sequence>
<organism evidence="2 3">
    <name type="scientific">Babesia bigemina</name>
    <dbReference type="NCBI Taxonomy" id="5866"/>
    <lineage>
        <taxon>Eukaryota</taxon>
        <taxon>Sar</taxon>
        <taxon>Alveolata</taxon>
        <taxon>Apicomplexa</taxon>
        <taxon>Aconoidasida</taxon>
        <taxon>Piroplasmida</taxon>
        <taxon>Babesiidae</taxon>
        <taxon>Babesia</taxon>
    </lineage>
</organism>
<dbReference type="OrthoDB" id="360445at2759"/>
<accession>A0A061D9C0</accession>
<keyword evidence="1" id="KW-0812">Transmembrane</keyword>
<keyword evidence="1" id="KW-1133">Transmembrane helix</keyword>
<keyword evidence="1" id="KW-0472">Membrane</keyword>
<feature type="transmembrane region" description="Helical" evidence="1">
    <location>
        <begin position="21"/>
        <end position="39"/>
    </location>
</feature>
<name>A0A061D9C0_BABBI</name>
<dbReference type="Proteomes" id="UP000033188">
    <property type="component" value="Chromosome 3"/>
</dbReference>
<dbReference type="OMA" id="VCKAHTP"/>
<evidence type="ECO:0000256" key="1">
    <source>
        <dbReference type="SAM" id="Phobius"/>
    </source>
</evidence>
<protein>
    <submittedName>
        <fullName evidence="2">Uncharacterized protein</fullName>
    </submittedName>
</protein>
<dbReference type="GeneID" id="24565128"/>
<dbReference type="RefSeq" id="XP_012768773.1">
    <property type="nucleotide sequence ID" value="XM_012913319.1"/>
</dbReference>
<evidence type="ECO:0000313" key="3">
    <source>
        <dbReference type="Proteomes" id="UP000033188"/>
    </source>
</evidence>
<evidence type="ECO:0000313" key="2">
    <source>
        <dbReference type="EMBL" id="CDR96587.1"/>
    </source>
</evidence>
<keyword evidence="3" id="KW-1185">Reference proteome</keyword>
<gene>
    <name evidence="2" type="ORF">BBBOND_0304900</name>
</gene>
<proteinExistence type="predicted"/>
<dbReference type="EMBL" id="LK391709">
    <property type="protein sequence ID" value="CDR96587.1"/>
    <property type="molecule type" value="Genomic_DNA"/>
</dbReference>